<accession>A0ABP9X9D8</accession>
<gene>
    <name evidence="2" type="ORF">Dalu01_00384</name>
</gene>
<feature type="chain" id="PRO_5047202654" evidence="1">
    <location>
        <begin position="21"/>
        <end position="126"/>
    </location>
</feature>
<dbReference type="RefSeq" id="WP_345450702.1">
    <property type="nucleotide sequence ID" value="NZ_BAABRV010000001.1"/>
</dbReference>
<evidence type="ECO:0000313" key="2">
    <source>
        <dbReference type="EMBL" id="GAA5532007.1"/>
    </source>
</evidence>
<keyword evidence="3" id="KW-1185">Reference proteome</keyword>
<protein>
    <submittedName>
        <fullName evidence="2">Uncharacterized protein</fullName>
    </submittedName>
</protein>
<evidence type="ECO:0000256" key="1">
    <source>
        <dbReference type="SAM" id="SignalP"/>
    </source>
</evidence>
<dbReference type="Proteomes" id="UP001404956">
    <property type="component" value="Unassembled WGS sequence"/>
</dbReference>
<feature type="signal peptide" evidence="1">
    <location>
        <begin position="1"/>
        <end position="20"/>
    </location>
</feature>
<dbReference type="EMBL" id="BAABRV010000001">
    <property type="protein sequence ID" value="GAA5532007.1"/>
    <property type="molecule type" value="Genomic_DNA"/>
</dbReference>
<proteinExistence type="predicted"/>
<name>A0ABP9X9D8_9DEIO</name>
<reference evidence="2 3" key="1">
    <citation type="submission" date="2024-02" db="EMBL/GenBank/DDBJ databases">
        <title>Deinococcus aluminii NBRC 112889.</title>
        <authorList>
            <person name="Ichikawa N."/>
            <person name="Katano-Makiyama Y."/>
            <person name="Hidaka K."/>
        </authorList>
    </citation>
    <scope>NUCLEOTIDE SEQUENCE [LARGE SCALE GENOMIC DNA]</scope>
    <source>
        <strain evidence="2 3">NBRC 112889</strain>
    </source>
</reference>
<evidence type="ECO:0000313" key="3">
    <source>
        <dbReference type="Proteomes" id="UP001404956"/>
    </source>
</evidence>
<keyword evidence="1" id="KW-0732">Signal</keyword>
<sequence>MQHTLRFILVAALLGTLAAARPIDEPFQRTSPAARLSQQLATYRGSGLTLAQCNQRMRDMNTLLTGAGYRNQGSRLLQDGTHMSKWYHPDRDTTVMAFSGTNASGNAMQVGELAGHVRWNELIAMP</sequence>
<comment type="caution">
    <text evidence="2">The sequence shown here is derived from an EMBL/GenBank/DDBJ whole genome shotgun (WGS) entry which is preliminary data.</text>
</comment>
<organism evidence="2 3">
    <name type="scientific">Deinococcus aluminii</name>
    <dbReference type="NCBI Taxonomy" id="1656885"/>
    <lineage>
        <taxon>Bacteria</taxon>
        <taxon>Thermotogati</taxon>
        <taxon>Deinococcota</taxon>
        <taxon>Deinococci</taxon>
        <taxon>Deinococcales</taxon>
        <taxon>Deinococcaceae</taxon>
        <taxon>Deinococcus</taxon>
    </lineage>
</organism>